<dbReference type="Pfam" id="PF02562">
    <property type="entry name" value="PhoH"/>
    <property type="match status" value="1"/>
</dbReference>
<feature type="domain" description="PhoH-like protein" evidence="7">
    <location>
        <begin position="127"/>
        <end position="330"/>
    </location>
</feature>
<keyword evidence="5 8" id="KW-0067">ATP-binding</keyword>
<dbReference type="GO" id="GO:0005524">
    <property type="term" value="F:ATP binding"/>
    <property type="evidence" value="ECO:0007669"/>
    <property type="project" value="UniProtKB-KW"/>
</dbReference>
<dbReference type="KEGG" id="bfl:Bfl317"/>
<protein>
    <recommendedName>
        <fullName evidence="6">PhoH-like protein</fullName>
    </recommendedName>
</protein>
<organism evidence="8 9">
    <name type="scientific">Blochmanniella floridana</name>
    <dbReference type="NCBI Taxonomy" id="203907"/>
    <lineage>
        <taxon>Bacteria</taxon>
        <taxon>Pseudomonadati</taxon>
        <taxon>Pseudomonadota</taxon>
        <taxon>Gammaproteobacteria</taxon>
        <taxon>Enterobacterales</taxon>
        <taxon>Enterobacteriaceae</taxon>
        <taxon>ant endosymbionts</taxon>
        <taxon>Candidatus Blochmanniella</taxon>
    </lineage>
</organism>
<comment type="similarity">
    <text evidence="2">Belongs to the PhoH family.</text>
</comment>
<dbReference type="InterPro" id="IPR051451">
    <property type="entry name" value="PhoH2-like"/>
</dbReference>
<dbReference type="OrthoDB" id="9805148at2"/>
<proteinExistence type="inferred from homology"/>
<dbReference type="Gene3D" id="3.40.50.300">
    <property type="entry name" value="P-loop containing nucleotide triphosphate hydrolases"/>
    <property type="match status" value="1"/>
</dbReference>
<evidence type="ECO:0000256" key="3">
    <source>
        <dbReference type="ARBA" id="ARBA00022490"/>
    </source>
</evidence>
<dbReference type="HOGENOM" id="CLU_051654_0_0_6"/>
<sequence>MNAKKSKKIILQPINNKRLAILCGPCDDNLKQLENQLSITINRRNNLFKITGLSLFVIDVAVKTLATLYADTESIHGIMNNNINPEYVSLTIKSIQESMFTSNISQNIQNNSIPSSQIFINLKHRTIKSRTLNQSKYITNIFNYDITFGIGPSGTGKTYLAIATAIDLLERQKIQRIILSRPAIEAGEKLGFLPGDFNQKTDPYMRPLYDALHNILGYKQMEQLIQKNTIEVIPLAYMRGRTLNNSVIILDESQNATIIQMKMFLTRIGFNSKIIVTGDITQVDLPSPHESGLAHAIKILSAIKDISLIFFNKEDSVRHKIVTQIINAYETWNKM</sequence>
<dbReference type="PANTHER" id="PTHR30473:SF1">
    <property type="entry name" value="PHOH-LIKE PROTEIN"/>
    <property type="match status" value="1"/>
</dbReference>
<evidence type="ECO:0000256" key="1">
    <source>
        <dbReference type="ARBA" id="ARBA00004496"/>
    </source>
</evidence>
<dbReference type="InterPro" id="IPR003714">
    <property type="entry name" value="PhoH"/>
</dbReference>
<accession>Q7VRA2</accession>
<dbReference type="PANTHER" id="PTHR30473">
    <property type="entry name" value="PROTEIN PHOH"/>
    <property type="match status" value="1"/>
</dbReference>
<evidence type="ECO:0000256" key="6">
    <source>
        <dbReference type="ARBA" id="ARBA00039970"/>
    </source>
</evidence>
<dbReference type="AlphaFoldDB" id="Q7VRA2"/>
<keyword evidence="9" id="KW-1185">Reference proteome</keyword>
<evidence type="ECO:0000259" key="7">
    <source>
        <dbReference type="Pfam" id="PF02562"/>
    </source>
</evidence>
<evidence type="ECO:0000256" key="4">
    <source>
        <dbReference type="ARBA" id="ARBA00022741"/>
    </source>
</evidence>
<comment type="subcellular location">
    <subcellularLocation>
        <location evidence="1">Cytoplasm</location>
    </subcellularLocation>
</comment>
<dbReference type="InterPro" id="IPR027417">
    <property type="entry name" value="P-loop_NTPase"/>
</dbReference>
<dbReference type="EMBL" id="BX248583">
    <property type="protein sequence ID" value="CAD83387.1"/>
    <property type="molecule type" value="Genomic_DNA"/>
</dbReference>
<keyword evidence="3" id="KW-0963">Cytoplasm</keyword>
<evidence type="ECO:0000256" key="2">
    <source>
        <dbReference type="ARBA" id="ARBA00010393"/>
    </source>
</evidence>
<dbReference type="STRING" id="203907.Bfl317"/>
<dbReference type="SUPFAM" id="SSF52540">
    <property type="entry name" value="P-loop containing nucleoside triphosphate hydrolases"/>
    <property type="match status" value="1"/>
</dbReference>
<reference evidence="8 9" key="1">
    <citation type="journal article" date="2003" name="Proc. Natl. Acad. Sci. U.S.A.">
        <title>The genome sequence of Blochmannia floridanus: comparative analysis of reduced genomes.</title>
        <authorList>
            <person name="Gil R."/>
            <person name="Silva F.J."/>
            <person name="Zientz E."/>
            <person name="Delmotte F."/>
            <person name="Gonzalez-Candelas F."/>
            <person name="Latorre A."/>
            <person name="Rausell C."/>
            <person name="Kramerbeek J."/>
            <person name="Gadau J."/>
            <person name="Hoelldobler B."/>
            <person name="van Ham R.C.H.J."/>
            <person name="Gross R."/>
            <person name="Moya A."/>
        </authorList>
    </citation>
    <scope>NUCLEOTIDE SEQUENCE [LARGE SCALE GENOMIC DNA]</scope>
</reference>
<evidence type="ECO:0000256" key="5">
    <source>
        <dbReference type="ARBA" id="ARBA00022840"/>
    </source>
</evidence>
<gene>
    <name evidence="8" type="primary">phoL</name>
    <name evidence="8" type="ordered locus">Bfl317</name>
</gene>
<dbReference type="eggNOG" id="COG1702">
    <property type="taxonomic scope" value="Bacteria"/>
</dbReference>
<keyword evidence="4" id="KW-0547">Nucleotide-binding</keyword>
<evidence type="ECO:0000313" key="8">
    <source>
        <dbReference type="EMBL" id="CAD83387.1"/>
    </source>
</evidence>
<dbReference type="Proteomes" id="UP000002192">
    <property type="component" value="Chromosome"/>
</dbReference>
<dbReference type="GO" id="GO:0005829">
    <property type="term" value="C:cytosol"/>
    <property type="evidence" value="ECO:0007669"/>
    <property type="project" value="TreeGrafter"/>
</dbReference>
<evidence type="ECO:0000313" key="9">
    <source>
        <dbReference type="Proteomes" id="UP000002192"/>
    </source>
</evidence>
<dbReference type="FunFam" id="3.40.50.300:FF:000013">
    <property type="entry name" value="PhoH family ATPase"/>
    <property type="match status" value="1"/>
</dbReference>
<name>Q7VRA2_BLOFL</name>